<gene>
    <name evidence="3" type="ORF">PUMCH_000942</name>
</gene>
<accession>A0AAX4H7K2</accession>
<dbReference type="Proteomes" id="UP001338582">
    <property type="component" value="Chromosome 1"/>
</dbReference>
<organism evidence="3 4">
    <name type="scientific">Australozyma saopauloensis</name>
    <dbReference type="NCBI Taxonomy" id="291208"/>
    <lineage>
        <taxon>Eukaryota</taxon>
        <taxon>Fungi</taxon>
        <taxon>Dikarya</taxon>
        <taxon>Ascomycota</taxon>
        <taxon>Saccharomycotina</taxon>
        <taxon>Pichiomycetes</taxon>
        <taxon>Metschnikowiaceae</taxon>
        <taxon>Australozyma</taxon>
    </lineage>
</organism>
<dbReference type="RefSeq" id="XP_062876086.1">
    <property type="nucleotide sequence ID" value="XM_063020016.1"/>
</dbReference>
<dbReference type="GeneID" id="88172010"/>
<evidence type="ECO:0000256" key="1">
    <source>
        <dbReference type="SAM" id="MobiDB-lite"/>
    </source>
</evidence>
<name>A0AAX4H7K2_9ASCO</name>
<protein>
    <recommendedName>
        <fullName evidence="2">Essential protein Yae1 N-terminal domain-containing protein</fullName>
    </recommendedName>
</protein>
<feature type="region of interest" description="Disordered" evidence="1">
    <location>
        <begin position="1"/>
        <end position="29"/>
    </location>
</feature>
<reference evidence="3 4" key="1">
    <citation type="submission" date="2023-10" db="EMBL/GenBank/DDBJ databases">
        <title>Draft Genome Sequence of Candida saopaulonensis from a very Premature Infant with Sepsis.</title>
        <authorList>
            <person name="Ning Y."/>
            <person name="Dai R."/>
            <person name="Xiao M."/>
            <person name="Xu Y."/>
            <person name="Yan Q."/>
            <person name="Zhang L."/>
        </authorList>
    </citation>
    <scope>NUCLEOTIDE SEQUENCE [LARGE SCALE GENOMIC DNA]</scope>
    <source>
        <strain evidence="3 4">19XY460</strain>
    </source>
</reference>
<dbReference type="InterPro" id="IPR019191">
    <property type="entry name" value="Essential_protein_Yae1_N"/>
</dbReference>
<evidence type="ECO:0000313" key="4">
    <source>
        <dbReference type="Proteomes" id="UP001338582"/>
    </source>
</evidence>
<evidence type="ECO:0000313" key="3">
    <source>
        <dbReference type="EMBL" id="WPK23700.1"/>
    </source>
</evidence>
<dbReference type="AlphaFoldDB" id="A0AAX4H7K2"/>
<dbReference type="Pfam" id="PF09811">
    <property type="entry name" value="Yae1_N"/>
    <property type="match status" value="1"/>
</dbReference>
<keyword evidence="4" id="KW-1185">Reference proteome</keyword>
<dbReference type="EMBL" id="CP138894">
    <property type="protein sequence ID" value="WPK23700.1"/>
    <property type="molecule type" value="Genomic_DNA"/>
</dbReference>
<dbReference type="KEGG" id="asau:88172010"/>
<evidence type="ECO:0000259" key="2">
    <source>
        <dbReference type="Pfam" id="PF09811"/>
    </source>
</evidence>
<feature type="domain" description="Essential protein Yae1 N-terminal" evidence="2">
    <location>
        <begin position="51"/>
        <end position="89"/>
    </location>
</feature>
<proteinExistence type="predicted"/>
<feature type="compositionally biased region" description="Polar residues" evidence="1">
    <location>
        <begin position="1"/>
        <end position="13"/>
    </location>
</feature>
<sequence length="132" mass="14411">MLCSRQGSQNGTCCKTPAPIESSDDNEDVWGSDEESIAVYADLKRAHGKQGYLDGLVNQQEASLQKGFDSGFPIGADLGRDVGRILARLHGTPAFKEAVEALNVSKVLDKKYFDDQLDLAHSNHPIISSYDR</sequence>